<dbReference type="InterPro" id="IPR056106">
    <property type="entry name" value="DUF7689"/>
</dbReference>
<dbReference type="EMBL" id="MU858239">
    <property type="protein sequence ID" value="KAK4208551.1"/>
    <property type="molecule type" value="Genomic_DNA"/>
</dbReference>
<proteinExistence type="predicted"/>
<keyword evidence="3" id="KW-1185">Reference proteome</keyword>
<evidence type="ECO:0000313" key="2">
    <source>
        <dbReference type="EMBL" id="KAK4208551.1"/>
    </source>
</evidence>
<reference evidence="2" key="1">
    <citation type="journal article" date="2023" name="Mol. Phylogenet. Evol.">
        <title>Genome-scale phylogeny and comparative genomics of the fungal order Sordariales.</title>
        <authorList>
            <person name="Hensen N."/>
            <person name="Bonometti L."/>
            <person name="Westerberg I."/>
            <person name="Brannstrom I.O."/>
            <person name="Guillou S."/>
            <person name="Cros-Aarteil S."/>
            <person name="Calhoun S."/>
            <person name="Haridas S."/>
            <person name="Kuo A."/>
            <person name="Mondo S."/>
            <person name="Pangilinan J."/>
            <person name="Riley R."/>
            <person name="LaButti K."/>
            <person name="Andreopoulos B."/>
            <person name="Lipzen A."/>
            <person name="Chen C."/>
            <person name="Yan M."/>
            <person name="Daum C."/>
            <person name="Ng V."/>
            <person name="Clum A."/>
            <person name="Steindorff A."/>
            <person name="Ohm R.A."/>
            <person name="Martin F."/>
            <person name="Silar P."/>
            <person name="Natvig D.O."/>
            <person name="Lalanne C."/>
            <person name="Gautier V."/>
            <person name="Ament-Velasquez S.L."/>
            <person name="Kruys A."/>
            <person name="Hutchinson M.I."/>
            <person name="Powell A.J."/>
            <person name="Barry K."/>
            <person name="Miller A.N."/>
            <person name="Grigoriev I.V."/>
            <person name="Debuchy R."/>
            <person name="Gladieux P."/>
            <person name="Hiltunen Thoren M."/>
            <person name="Johannesson H."/>
        </authorList>
    </citation>
    <scope>NUCLEOTIDE SEQUENCE</scope>
    <source>
        <strain evidence="2">PSN293</strain>
    </source>
</reference>
<comment type="caution">
    <text evidence="2">The sequence shown here is derived from an EMBL/GenBank/DDBJ whole genome shotgun (WGS) entry which is preliminary data.</text>
</comment>
<dbReference type="Pfam" id="PF24738">
    <property type="entry name" value="DUF7689"/>
    <property type="match status" value="1"/>
</dbReference>
<evidence type="ECO:0000313" key="3">
    <source>
        <dbReference type="Proteomes" id="UP001301769"/>
    </source>
</evidence>
<sequence>MAASFGLLPVPRTPTAAELAVAYDAQTGHGLLWVKQCFPKLTAKKIWKKGRPKFTIMAEQVAGDAPNKYNCLGWVLGQVRDYNGNQDFNEANLNARMAAHGYVVCDAAHADIDVWYHPTEVGISAEHVSKREPDGMWSSKLGDTGPLIKHKRDGLNGDDYGTVRAHYRRA</sequence>
<feature type="domain" description="DUF7689" evidence="1">
    <location>
        <begin position="61"/>
        <end position="168"/>
    </location>
</feature>
<reference evidence="2" key="2">
    <citation type="submission" date="2023-05" db="EMBL/GenBank/DDBJ databases">
        <authorList>
            <consortium name="Lawrence Berkeley National Laboratory"/>
            <person name="Steindorff A."/>
            <person name="Hensen N."/>
            <person name="Bonometti L."/>
            <person name="Westerberg I."/>
            <person name="Brannstrom I.O."/>
            <person name="Guillou S."/>
            <person name="Cros-Aarteil S."/>
            <person name="Calhoun S."/>
            <person name="Haridas S."/>
            <person name="Kuo A."/>
            <person name="Mondo S."/>
            <person name="Pangilinan J."/>
            <person name="Riley R."/>
            <person name="Labutti K."/>
            <person name="Andreopoulos B."/>
            <person name="Lipzen A."/>
            <person name="Chen C."/>
            <person name="Yanf M."/>
            <person name="Daum C."/>
            <person name="Ng V."/>
            <person name="Clum A."/>
            <person name="Ohm R."/>
            <person name="Martin F."/>
            <person name="Silar P."/>
            <person name="Natvig D."/>
            <person name="Lalanne C."/>
            <person name="Gautier V."/>
            <person name="Ament-Velasquez S.L."/>
            <person name="Kruys A."/>
            <person name="Hutchinson M.I."/>
            <person name="Powell A.J."/>
            <person name="Barry K."/>
            <person name="Miller A.N."/>
            <person name="Grigoriev I.V."/>
            <person name="Debuchy R."/>
            <person name="Gladieux P."/>
            <person name="Thoren M.H."/>
            <person name="Johannesson H."/>
        </authorList>
    </citation>
    <scope>NUCLEOTIDE SEQUENCE</scope>
    <source>
        <strain evidence="2">PSN293</strain>
    </source>
</reference>
<dbReference type="AlphaFoldDB" id="A0AAN7B0V4"/>
<protein>
    <recommendedName>
        <fullName evidence="1">DUF7689 domain-containing protein</fullName>
    </recommendedName>
</protein>
<gene>
    <name evidence="2" type="ORF">QBC37DRAFT_391952</name>
</gene>
<accession>A0AAN7B0V4</accession>
<organism evidence="2 3">
    <name type="scientific">Rhypophila decipiens</name>
    <dbReference type="NCBI Taxonomy" id="261697"/>
    <lineage>
        <taxon>Eukaryota</taxon>
        <taxon>Fungi</taxon>
        <taxon>Dikarya</taxon>
        <taxon>Ascomycota</taxon>
        <taxon>Pezizomycotina</taxon>
        <taxon>Sordariomycetes</taxon>
        <taxon>Sordariomycetidae</taxon>
        <taxon>Sordariales</taxon>
        <taxon>Naviculisporaceae</taxon>
        <taxon>Rhypophila</taxon>
    </lineage>
</organism>
<evidence type="ECO:0000259" key="1">
    <source>
        <dbReference type="Pfam" id="PF24738"/>
    </source>
</evidence>
<name>A0AAN7B0V4_9PEZI</name>
<dbReference type="Proteomes" id="UP001301769">
    <property type="component" value="Unassembled WGS sequence"/>
</dbReference>